<dbReference type="AlphaFoldDB" id="A0A6G0Y6I2"/>
<keyword evidence="6" id="KW-1185">Reference proteome</keyword>
<feature type="signal peptide" evidence="3">
    <location>
        <begin position="1"/>
        <end position="24"/>
    </location>
</feature>
<feature type="chain" id="PRO_5026330022" evidence="3">
    <location>
        <begin position="25"/>
        <end position="250"/>
    </location>
</feature>
<dbReference type="InterPro" id="IPR004210">
    <property type="entry name" value="BESS_motif"/>
</dbReference>
<dbReference type="Pfam" id="PF10545">
    <property type="entry name" value="MADF_DNA_bdg"/>
    <property type="match status" value="1"/>
</dbReference>
<evidence type="ECO:0000313" key="5">
    <source>
        <dbReference type="EMBL" id="KAF0750172.1"/>
    </source>
</evidence>
<evidence type="ECO:0000259" key="4">
    <source>
        <dbReference type="PROSITE" id="PS51031"/>
    </source>
</evidence>
<organism evidence="5 6">
    <name type="scientific">Aphis craccivora</name>
    <name type="common">Cowpea aphid</name>
    <dbReference type="NCBI Taxonomy" id="307492"/>
    <lineage>
        <taxon>Eukaryota</taxon>
        <taxon>Metazoa</taxon>
        <taxon>Ecdysozoa</taxon>
        <taxon>Arthropoda</taxon>
        <taxon>Hexapoda</taxon>
        <taxon>Insecta</taxon>
        <taxon>Pterygota</taxon>
        <taxon>Neoptera</taxon>
        <taxon>Paraneoptera</taxon>
        <taxon>Hemiptera</taxon>
        <taxon>Sternorrhyncha</taxon>
        <taxon>Aphidomorpha</taxon>
        <taxon>Aphidoidea</taxon>
        <taxon>Aphididae</taxon>
        <taxon>Aphidini</taxon>
        <taxon>Aphis</taxon>
        <taxon>Aphis</taxon>
    </lineage>
</organism>
<dbReference type="PROSITE" id="PS51031">
    <property type="entry name" value="BESS"/>
    <property type="match status" value="1"/>
</dbReference>
<keyword evidence="3" id="KW-0732">Signal</keyword>
<dbReference type="GO" id="GO:0003677">
    <property type="term" value="F:DNA binding"/>
    <property type="evidence" value="ECO:0007669"/>
    <property type="project" value="InterPro"/>
</dbReference>
<evidence type="ECO:0000313" key="6">
    <source>
        <dbReference type="Proteomes" id="UP000478052"/>
    </source>
</evidence>
<dbReference type="EMBL" id="VUJU01005820">
    <property type="protein sequence ID" value="KAF0750172.1"/>
    <property type="molecule type" value="Genomic_DNA"/>
</dbReference>
<dbReference type="Proteomes" id="UP000478052">
    <property type="component" value="Unassembled WGS sequence"/>
</dbReference>
<feature type="non-terminal residue" evidence="5">
    <location>
        <position position="1"/>
    </location>
</feature>
<protein>
    <submittedName>
        <fullName evidence="5">Transcription factor Adf-1</fullName>
    </submittedName>
</protein>
<name>A0A6G0Y6I2_APHCR</name>
<dbReference type="GO" id="GO:0005667">
    <property type="term" value="C:transcription regulator complex"/>
    <property type="evidence" value="ECO:0007669"/>
    <property type="project" value="TreeGrafter"/>
</dbReference>
<gene>
    <name evidence="5" type="ORF">FWK35_00019744</name>
</gene>
<keyword evidence="1" id="KW-0539">Nucleus</keyword>
<dbReference type="InterPro" id="IPR006578">
    <property type="entry name" value="MADF-dom"/>
</dbReference>
<comment type="subcellular location">
    <subcellularLocation>
        <location evidence="1">Nucleus</location>
    </subcellularLocation>
</comment>
<dbReference type="PANTHER" id="PTHR12243:SF67">
    <property type="entry name" value="COREPRESSOR OF PANGOLIN, ISOFORM A-RELATED"/>
    <property type="match status" value="1"/>
</dbReference>
<accession>A0A6G0Y6I2</accession>
<reference evidence="5 6" key="1">
    <citation type="submission" date="2019-08" db="EMBL/GenBank/DDBJ databases">
        <title>Whole genome of Aphis craccivora.</title>
        <authorList>
            <person name="Voronova N.V."/>
            <person name="Shulinski R.S."/>
            <person name="Bandarenka Y.V."/>
            <person name="Zhorov D.G."/>
            <person name="Warner D."/>
        </authorList>
    </citation>
    <scope>NUCLEOTIDE SEQUENCE [LARGE SCALE GENOMIC DNA]</scope>
    <source>
        <strain evidence="5">180601</strain>
        <tissue evidence="5">Whole Body</tissue>
    </source>
</reference>
<dbReference type="InterPro" id="IPR039353">
    <property type="entry name" value="TF_Adf1"/>
</dbReference>
<evidence type="ECO:0000256" key="1">
    <source>
        <dbReference type="PROSITE-ProRule" id="PRU00371"/>
    </source>
</evidence>
<feature type="compositionally biased region" description="Polar residues" evidence="2">
    <location>
        <begin position="111"/>
        <end position="127"/>
    </location>
</feature>
<sequence>IRCHCKYYQLLILILLLLFAVEDCKKRWRNIKDTYYKRVKKGMGTGSSALSKAKHWPLADMLTFLGKSDYKRDSISNIECGEEGGDDDSSTEINEDLQVSEDINNQSICSIGENSNEDPTLKTSKSQKPLKIKRQKYNEKVIQLLEDRRSERNDILKNMAQNREDEIDLFFKSIAMSVKKLSPALINEAKMKSLQMVFELETRNTFVNLPQYSPAPSTSFSSQSLESVDVNDYGNVNEVSQDYEPNYEQL</sequence>
<feature type="domain" description="BESS" evidence="4">
    <location>
        <begin position="164"/>
        <end position="203"/>
    </location>
</feature>
<feature type="region of interest" description="Disordered" evidence="2">
    <location>
        <begin position="111"/>
        <end position="130"/>
    </location>
</feature>
<dbReference type="PANTHER" id="PTHR12243">
    <property type="entry name" value="MADF DOMAIN TRANSCRIPTION FACTOR"/>
    <property type="match status" value="1"/>
</dbReference>
<dbReference type="GO" id="GO:0005634">
    <property type="term" value="C:nucleus"/>
    <property type="evidence" value="ECO:0007669"/>
    <property type="project" value="UniProtKB-SubCell"/>
</dbReference>
<dbReference type="Pfam" id="PF02944">
    <property type="entry name" value="BESS"/>
    <property type="match status" value="1"/>
</dbReference>
<evidence type="ECO:0000256" key="2">
    <source>
        <dbReference type="SAM" id="MobiDB-lite"/>
    </source>
</evidence>
<dbReference type="GO" id="GO:0006357">
    <property type="term" value="P:regulation of transcription by RNA polymerase II"/>
    <property type="evidence" value="ECO:0007669"/>
    <property type="project" value="TreeGrafter"/>
</dbReference>
<proteinExistence type="predicted"/>
<evidence type="ECO:0000256" key="3">
    <source>
        <dbReference type="SAM" id="SignalP"/>
    </source>
</evidence>
<comment type="caution">
    <text evidence="5">The sequence shown here is derived from an EMBL/GenBank/DDBJ whole genome shotgun (WGS) entry which is preliminary data.</text>
</comment>
<dbReference type="OrthoDB" id="6628836at2759"/>